<keyword evidence="1" id="KW-0472">Membrane</keyword>
<keyword evidence="3" id="KW-1185">Reference proteome</keyword>
<feature type="transmembrane region" description="Helical" evidence="1">
    <location>
        <begin position="54"/>
        <end position="75"/>
    </location>
</feature>
<evidence type="ECO:0000256" key="1">
    <source>
        <dbReference type="SAM" id="Phobius"/>
    </source>
</evidence>
<protein>
    <recommendedName>
        <fullName evidence="4">ABC transmembrane type-1 domain-containing protein</fullName>
    </recommendedName>
</protein>
<feature type="transmembrane region" description="Helical" evidence="1">
    <location>
        <begin position="31"/>
        <end position="48"/>
    </location>
</feature>
<evidence type="ECO:0008006" key="4">
    <source>
        <dbReference type="Google" id="ProtNLM"/>
    </source>
</evidence>
<proteinExistence type="predicted"/>
<sequence>MTQGRVCESCDVAIALTRDAIAARAIQYRRLVIVLVVTCLPTLVYAVVWREWRATAVLILVPGAVLLFCATDALVVQRWRKAIMDGWGAGLLQLDLVVRTLRLVPGLPDRTLNAMLATLPSPRDAEIPSPVRLELAHIQALIDRSACEQMISRALWPAIAVGVVFIATAANCPLVLLGLIAPPLLALSVKRRHRQRVQGMAVLLAQACRKSGVDPDVGSVLMASLDWQGLS</sequence>
<organism evidence="2 3">
    <name type="scientific">Variovorax humicola</name>
    <dbReference type="NCBI Taxonomy" id="1769758"/>
    <lineage>
        <taxon>Bacteria</taxon>
        <taxon>Pseudomonadati</taxon>
        <taxon>Pseudomonadota</taxon>
        <taxon>Betaproteobacteria</taxon>
        <taxon>Burkholderiales</taxon>
        <taxon>Comamonadaceae</taxon>
        <taxon>Variovorax</taxon>
    </lineage>
</organism>
<keyword evidence="1" id="KW-0812">Transmembrane</keyword>
<evidence type="ECO:0000313" key="3">
    <source>
        <dbReference type="Proteomes" id="UP001363010"/>
    </source>
</evidence>
<feature type="transmembrane region" description="Helical" evidence="1">
    <location>
        <begin position="154"/>
        <end position="181"/>
    </location>
</feature>
<accession>A0ABU8W0Y8</accession>
<name>A0ABU8W0Y8_9BURK</name>
<dbReference type="EMBL" id="JBBKZV010000009">
    <property type="protein sequence ID" value="MEJ8823673.1"/>
    <property type="molecule type" value="Genomic_DNA"/>
</dbReference>
<evidence type="ECO:0000313" key="2">
    <source>
        <dbReference type="EMBL" id="MEJ8823673.1"/>
    </source>
</evidence>
<keyword evidence="1" id="KW-1133">Transmembrane helix</keyword>
<reference evidence="2 3" key="1">
    <citation type="submission" date="2024-03" db="EMBL/GenBank/DDBJ databases">
        <title>Novel species of the genus Variovorax.</title>
        <authorList>
            <person name="Liu Q."/>
            <person name="Xin Y.-H."/>
        </authorList>
    </citation>
    <scope>NUCLEOTIDE SEQUENCE [LARGE SCALE GENOMIC DNA]</scope>
    <source>
        <strain evidence="2 3">KACC 18501</strain>
    </source>
</reference>
<comment type="caution">
    <text evidence="2">The sequence shown here is derived from an EMBL/GenBank/DDBJ whole genome shotgun (WGS) entry which is preliminary data.</text>
</comment>
<gene>
    <name evidence="2" type="ORF">WKW80_16795</name>
</gene>
<dbReference type="RefSeq" id="WP_340364703.1">
    <property type="nucleotide sequence ID" value="NZ_JBBKZV010000009.1"/>
</dbReference>
<dbReference type="Proteomes" id="UP001363010">
    <property type="component" value="Unassembled WGS sequence"/>
</dbReference>